<name>A0A225AX81_TALAT</name>
<reference evidence="13 14" key="1">
    <citation type="submission" date="2015-06" db="EMBL/GenBank/DDBJ databases">
        <title>Talaromyces atroroseus IBT 11181 draft genome.</title>
        <authorList>
            <person name="Rasmussen K.B."/>
            <person name="Rasmussen S."/>
            <person name="Petersen B."/>
            <person name="Sicheritz-Ponten T."/>
            <person name="Mortensen U.H."/>
            <person name="Thrane U."/>
        </authorList>
    </citation>
    <scope>NUCLEOTIDE SEQUENCE [LARGE SCALE GENOMIC DNA]</scope>
    <source>
        <strain evidence="13 14">IBT 11181</strain>
    </source>
</reference>
<evidence type="ECO:0000256" key="10">
    <source>
        <dbReference type="ARBA" id="ARBA00044721"/>
    </source>
</evidence>
<feature type="transmembrane region" description="Helical" evidence="12">
    <location>
        <begin position="188"/>
        <end position="217"/>
    </location>
</feature>
<evidence type="ECO:0000256" key="11">
    <source>
        <dbReference type="ARBA" id="ARBA00048899"/>
    </source>
</evidence>
<keyword evidence="8 12" id="KW-1133">Transmembrane helix</keyword>
<keyword evidence="9 12" id="KW-0472">Membrane</keyword>
<comment type="caution">
    <text evidence="13">The sequence shown here is derived from an EMBL/GenBank/DDBJ whole genome shotgun (WGS) entry which is preliminary data.</text>
</comment>
<dbReference type="AlphaFoldDB" id="A0A225AX81"/>
<evidence type="ECO:0000256" key="2">
    <source>
        <dbReference type="ARBA" id="ARBA00004922"/>
    </source>
</evidence>
<comment type="subcellular location">
    <subcellularLocation>
        <location evidence="1 12">Endoplasmic reticulum membrane</location>
        <topology evidence="1 12">Multi-pass membrane protein</topology>
    </subcellularLocation>
</comment>
<evidence type="ECO:0000256" key="9">
    <source>
        <dbReference type="ARBA" id="ARBA00023136"/>
    </source>
</evidence>
<feature type="transmembrane region" description="Helical" evidence="12">
    <location>
        <begin position="338"/>
        <end position="361"/>
    </location>
</feature>
<dbReference type="PANTHER" id="PTHR22760:SF1">
    <property type="entry name" value="DOL-P-MAN:MAN(7)GLCNAC(2)-PP-DOL ALPHA-1,6-MANNOSYLTRANSFERASE"/>
    <property type="match status" value="1"/>
</dbReference>
<dbReference type="EC" id="2.4.1.-" evidence="12"/>
<comment type="pathway">
    <text evidence="2">Protein modification; protein glycosylation.</text>
</comment>
<protein>
    <recommendedName>
        <fullName evidence="12">Mannosyltransferase</fullName>
        <ecNumber evidence="12">2.4.1.-</ecNumber>
    </recommendedName>
</protein>
<evidence type="ECO:0000256" key="3">
    <source>
        <dbReference type="ARBA" id="ARBA00007063"/>
    </source>
</evidence>
<sequence length="583" mass="65035">MARLTDVVFYSLLPAVILIHLLAAPYTKVEESFHIQATHDILTYGIPSPLRLDSAAVASQFRSNYDHFSFPGAVPRTFIGALGLASASWPIVWLHEHVDRQFLARAILGLFNALSLNSYARGLQKAFGSATAYWYLIFQASQFHVAYYASRTLSNMFAFGLTTIALRLLLPCPNASNKSSTSSGNCRYRLSLILFTVTGIIFRSELALLLATNTAYFLLSRRIRIQQDILPAGIIGLLVGLTATVVIDSYFWQEFPLWPEFNAFKFNVVSGQASAWGVDPWYFYFVNALPRLLLNPLSWLVGIPVSLLADATRPTSLSLLVPSLVFVAIYSIQPHKEWRFIIYIIPALTAAAAQGAAYIWIRRRKSTLYRILSLSLVLSTLGSLVVSNLVLLPISSANYPGAQAIQRVHFHGQGTPSHVVLYMGNLACQTGVTRFLQQPQEDTDAATTKWTYDKTENSTLKSTPTFWSNIDYALVEDNELAELRSHSADPESWQVIDTITGFAGFKLIKPSDSEQPQLRTGDHFHSSSIEIDAIKWLAGDKGVECYEKIRDGFARRYLTGGYWVEMSLEPKIRVVKHLASNQS</sequence>
<evidence type="ECO:0000256" key="5">
    <source>
        <dbReference type="ARBA" id="ARBA00022679"/>
    </source>
</evidence>
<evidence type="ECO:0000256" key="6">
    <source>
        <dbReference type="ARBA" id="ARBA00022692"/>
    </source>
</evidence>
<dbReference type="Pfam" id="PF03901">
    <property type="entry name" value="Glyco_transf_22"/>
    <property type="match status" value="1"/>
</dbReference>
<dbReference type="OrthoDB" id="19039at2759"/>
<gene>
    <name evidence="13" type="ORF">UA08_04853</name>
</gene>
<comment type="catalytic activity">
    <reaction evidence="11">
        <text>an alpha-D-Man-(1-&gt;2)-alpha-D-Man-(1-&gt;2)-alpha-D-Man-(1-&gt;3)-[alpha-D-Man-(1-&gt;2)-alpha-D-Man-(1-&gt;3)-alpha-D-Man-(1-&gt;6)]-beta-D-Man-(1-&gt;4)-beta-D-GlcNAc-(1-&gt;4)-alpha-D-GlcNAc-diphospho-di-trans,poly-cis-dolichol + a di-trans,poly-cis-dolichyl beta-D-mannosyl phosphate = an alpha-D-Man-(1-&gt;2)-alpha-D-Man-(1-&gt;2)-alpha-D-Man-(1-&gt;3)-[alpha-D-Man-(1-&gt;2)-alpha-D-Man-(1-&gt;3)-[alpha-D-Man-(1-&gt;6)]-alpha-D-Man-(1-&gt;6)]-beta-D-Man-(1-&gt;4)-beta-D-GlcNAc-(1-&gt;4)-alpha-D-GlcNAc-diphospho-di-trans,poly-cis-dolichol + a di-trans,poly-cis-dolichyl phosphate + H(+)</text>
        <dbReference type="Rhea" id="RHEA:29535"/>
        <dbReference type="Rhea" id="RHEA-COMP:19498"/>
        <dbReference type="Rhea" id="RHEA-COMP:19501"/>
        <dbReference type="Rhea" id="RHEA-COMP:19518"/>
        <dbReference type="Rhea" id="RHEA-COMP:19519"/>
        <dbReference type="ChEBI" id="CHEBI:15378"/>
        <dbReference type="ChEBI" id="CHEBI:57683"/>
        <dbReference type="ChEBI" id="CHEBI:58211"/>
        <dbReference type="ChEBI" id="CHEBI:132517"/>
        <dbReference type="ChEBI" id="CHEBI:132519"/>
        <dbReference type="EC" id="2.4.1.260"/>
    </reaction>
    <physiologicalReaction direction="left-to-right" evidence="11">
        <dbReference type="Rhea" id="RHEA:29536"/>
    </physiologicalReaction>
</comment>
<evidence type="ECO:0000256" key="7">
    <source>
        <dbReference type="ARBA" id="ARBA00022824"/>
    </source>
</evidence>
<dbReference type="GeneID" id="31004608"/>
<dbReference type="GO" id="GO:0006487">
    <property type="term" value="P:protein N-linked glycosylation"/>
    <property type="evidence" value="ECO:0007669"/>
    <property type="project" value="TreeGrafter"/>
</dbReference>
<dbReference type="GO" id="GO:0005789">
    <property type="term" value="C:endoplasmic reticulum membrane"/>
    <property type="evidence" value="ECO:0007669"/>
    <property type="project" value="UniProtKB-SubCell"/>
</dbReference>
<comment type="similarity">
    <text evidence="3 12">Belongs to the glycosyltransferase 22 family.</text>
</comment>
<dbReference type="PANTHER" id="PTHR22760">
    <property type="entry name" value="GLYCOSYLTRANSFERASE"/>
    <property type="match status" value="1"/>
</dbReference>
<dbReference type="Proteomes" id="UP000214365">
    <property type="component" value="Unassembled WGS sequence"/>
</dbReference>
<dbReference type="STRING" id="1441469.A0A225AX81"/>
<organism evidence="13 14">
    <name type="scientific">Talaromyces atroroseus</name>
    <dbReference type="NCBI Taxonomy" id="1441469"/>
    <lineage>
        <taxon>Eukaryota</taxon>
        <taxon>Fungi</taxon>
        <taxon>Dikarya</taxon>
        <taxon>Ascomycota</taxon>
        <taxon>Pezizomycotina</taxon>
        <taxon>Eurotiomycetes</taxon>
        <taxon>Eurotiomycetidae</taxon>
        <taxon>Eurotiales</taxon>
        <taxon>Trichocomaceae</taxon>
        <taxon>Talaromyces</taxon>
        <taxon>Talaromyces sect. Trachyspermi</taxon>
    </lineage>
</organism>
<comment type="function">
    <text evidence="10">Mannosyltransferase that operates in the biosynthetic pathway of dolichol-linked oligosaccharides, the glycan precursors employed in protein asparagine (N)-glycosylation. The assembly of dolichol-linked oligosaccharides begins on the cytosolic side of the endoplasmic reticulum membrane and finishes in its lumen. The sequential addition of sugars to dolichol pyrophosphate produces dolichol-linked oligosaccharides containing fourteen sugars, including two GlcNAcs, nine mannoses and three glucoses. Once assembled, the oligosaccharide is transferred from the lipid to nascent proteins by oligosaccharyltransferases. In the lumen of the endoplasmic reticulum, adds the eighth mannose residue in an alpha-1,6 linkage onto Man(7)GlcNAc(2)-PP-dolichol to produce Man(8)GlcNAc(2)-PP-dolichol.</text>
</comment>
<evidence type="ECO:0000313" key="13">
    <source>
        <dbReference type="EMBL" id="OKL60229.1"/>
    </source>
</evidence>
<feature type="transmembrane region" description="Helical" evidence="12">
    <location>
        <begin position="229"/>
        <end position="252"/>
    </location>
</feature>
<feature type="transmembrane region" description="Helical" evidence="12">
    <location>
        <begin position="315"/>
        <end position="332"/>
    </location>
</feature>
<keyword evidence="5" id="KW-0808">Transferase</keyword>
<dbReference type="InterPro" id="IPR005599">
    <property type="entry name" value="GPI_mannosylTrfase"/>
</dbReference>
<evidence type="ECO:0000256" key="12">
    <source>
        <dbReference type="RuleBase" id="RU363075"/>
    </source>
</evidence>
<keyword evidence="14" id="KW-1185">Reference proteome</keyword>
<evidence type="ECO:0000256" key="8">
    <source>
        <dbReference type="ARBA" id="ARBA00022989"/>
    </source>
</evidence>
<dbReference type="RefSeq" id="XP_020120350.1">
    <property type="nucleotide sequence ID" value="XM_020267167.1"/>
</dbReference>
<keyword evidence="6 12" id="KW-0812">Transmembrane</keyword>
<dbReference type="UniPathway" id="UPA00378"/>
<evidence type="ECO:0000256" key="4">
    <source>
        <dbReference type="ARBA" id="ARBA00022676"/>
    </source>
</evidence>
<evidence type="ECO:0000256" key="1">
    <source>
        <dbReference type="ARBA" id="ARBA00004477"/>
    </source>
</evidence>
<accession>A0A225AX81</accession>
<keyword evidence="7 12" id="KW-0256">Endoplasmic reticulum</keyword>
<proteinExistence type="inferred from homology"/>
<evidence type="ECO:0000313" key="14">
    <source>
        <dbReference type="Proteomes" id="UP000214365"/>
    </source>
</evidence>
<keyword evidence="4 12" id="KW-0328">Glycosyltransferase</keyword>
<feature type="transmembrane region" description="Helical" evidence="12">
    <location>
        <begin position="281"/>
        <end position="303"/>
    </location>
</feature>
<dbReference type="EMBL" id="LFMY01000006">
    <property type="protein sequence ID" value="OKL60229.1"/>
    <property type="molecule type" value="Genomic_DNA"/>
</dbReference>
<feature type="transmembrane region" description="Helical" evidence="12">
    <location>
        <begin position="77"/>
        <end position="95"/>
    </location>
</feature>
<feature type="transmembrane region" description="Helical" evidence="12">
    <location>
        <begin position="368"/>
        <end position="391"/>
    </location>
</feature>
<feature type="transmembrane region" description="Helical" evidence="12">
    <location>
        <begin position="7"/>
        <end position="26"/>
    </location>
</feature>
<feature type="transmembrane region" description="Helical" evidence="12">
    <location>
        <begin position="156"/>
        <end position="176"/>
    </location>
</feature>
<dbReference type="GO" id="GO:0052917">
    <property type="term" value="F:dol-P-Man:Man(7)GlcNAc(2)-PP-Dol alpha-1,6-mannosyltransferase activity"/>
    <property type="evidence" value="ECO:0007669"/>
    <property type="project" value="UniProtKB-EC"/>
</dbReference>